<keyword evidence="3" id="KW-1185">Reference proteome</keyword>
<evidence type="ECO:0000313" key="2">
    <source>
        <dbReference type="EMBL" id="QIX00734.1"/>
    </source>
</evidence>
<dbReference type="GO" id="GO:0030638">
    <property type="term" value="P:polyketide metabolic process"/>
    <property type="evidence" value="ECO:0007669"/>
    <property type="project" value="InterPro"/>
</dbReference>
<dbReference type="Pfam" id="PF12680">
    <property type="entry name" value="SnoaL_2"/>
    <property type="match status" value="1"/>
</dbReference>
<dbReference type="EMBL" id="CP051142">
    <property type="protein sequence ID" value="QIX00734.1"/>
    <property type="molecule type" value="Genomic_DNA"/>
</dbReference>
<dbReference type="OrthoDB" id="5440at2759"/>
<dbReference type="Gene3D" id="3.10.450.50">
    <property type="match status" value="1"/>
</dbReference>
<feature type="domain" description="SnoaL-like" evidence="1">
    <location>
        <begin position="228"/>
        <end position="335"/>
    </location>
</feature>
<dbReference type="PANTHER" id="PTHR38436:SF3">
    <property type="entry name" value="CARBOXYMETHYLENEBUTENOLIDASE-RELATED"/>
    <property type="match status" value="1"/>
</dbReference>
<organism evidence="2 3">
    <name type="scientific">Peltaster fructicola</name>
    <dbReference type="NCBI Taxonomy" id="286661"/>
    <lineage>
        <taxon>Eukaryota</taxon>
        <taxon>Fungi</taxon>
        <taxon>Dikarya</taxon>
        <taxon>Ascomycota</taxon>
        <taxon>Pezizomycotina</taxon>
        <taxon>Dothideomycetes</taxon>
        <taxon>Dothideomycetes incertae sedis</taxon>
        <taxon>Peltaster</taxon>
    </lineage>
</organism>
<name>A0A6H0Y152_9PEZI</name>
<gene>
    <name evidence="2" type="ORF">AMS68_006251</name>
</gene>
<evidence type="ECO:0000259" key="1">
    <source>
        <dbReference type="Pfam" id="PF12680"/>
    </source>
</evidence>
<sequence length="397" mass="44093">MSTFDTPWFSSNESFFNKLNVAKDKHIIISGETEDFAEEIREQWQTNGFIAHYVPFRESFNDLIQRIQQAGEAIPVGDSYAVVAFGDAAAAVLQAYVKPRSPRLVAIAAYYPSSIPEPSTKYTIKVVVHLAGEEVDVRRYPEVLGIQSTKTRTTRKRIDSGTGYGGCLQLGFKSYYYDDCEPGFAENDLDEYDAIAADVAFSRSLEAIKRAFRLEDEIESIRDSITQTTARGDIDDAVKYLTTNTTLLNPATLTGGVGSAAIRRYYHQIFQPLPPSLSAKLISRTTCSDRVVDEVLLTFQHTEPIPWLLPGIPASGRKVEIVIVSIACIRGGFLVKEHTYWDQASLLMQIGLLDPKCVPEPWRKRGVQRLPIVGAEAARAIKRGGSKLLNSFIGNVM</sequence>
<dbReference type="SUPFAM" id="SSF54427">
    <property type="entry name" value="NTF2-like"/>
    <property type="match status" value="1"/>
</dbReference>
<proteinExistence type="predicted"/>
<dbReference type="InterPro" id="IPR037401">
    <property type="entry name" value="SnoaL-like"/>
</dbReference>
<dbReference type="InterPro" id="IPR009959">
    <property type="entry name" value="Cyclase_SnoaL-like"/>
</dbReference>
<dbReference type="AlphaFoldDB" id="A0A6H0Y152"/>
<reference evidence="2 3" key="1">
    <citation type="journal article" date="2016" name="Sci. Rep.">
        <title>Peltaster fructicola genome reveals evolution from an invasive phytopathogen to an ectophytic parasite.</title>
        <authorList>
            <person name="Xu C."/>
            <person name="Chen H."/>
            <person name="Gleason M.L."/>
            <person name="Xu J.R."/>
            <person name="Liu H."/>
            <person name="Zhang R."/>
            <person name="Sun G."/>
        </authorList>
    </citation>
    <scope>NUCLEOTIDE SEQUENCE [LARGE SCALE GENOMIC DNA]</scope>
    <source>
        <strain evidence="2 3">LNHT1506</strain>
    </source>
</reference>
<evidence type="ECO:0000313" key="3">
    <source>
        <dbReference type="Proteomes" id="UP000503462"/>
    </source>
</evidence>
<dbReference type="InterPro" id="IPR032710">
    <property type="entry name" value="NTF2-like_dom_sf"/>
</dbReference>
<dbReference type="PANTHER" id="PTHR38436">
    <property type="entry name" value="POLYKETIDE CYCLASE SNOAL-LIKE DOMAIN"/>
    <property type="match status" value="1"/>
</dbReference>
<dbReference type="Proteomes" id="UP000503462">
    <property type="component" value="Chromosome 4"/>
</dbReference>
<accession>A0A6H0Y152</accession>
<protein>
    <recommendedName>
        <fullName evidence="1">SnoaL-like domain-containing protein</fullName>
    </recommendedName>
</protein>